<evidence type="ECO:0000313" key="13">
    <source>
        <dbReference type="EMBL" id="KAK2151392.1"/>
    </source>
</evidence>
<dbReference type="PROSITE" id="PS00479">
    <property type="entry name" value="ZF_DAG_PE_1"/>
    <property type="match status" value="1"/>
</dbReference>
<evidence type="ECO:0000256" key="7">
    <source>
        <dbReference type="ARBA" id="ARBA00022771"/>
    </source>
</evidence>
<proteinExistence type="inferred from homology"/>
<evidence type="ECO:0000259" key="12">
    <source>
        <dbReference type="PROSITE" id="PS50146"/>
    </source>
</evidence>
<dbReference type="GO" id="GO:0005524">
    <property type="term" value="F:ATP binding"/>
    <property type="evidence" value="ECO:0007669"/>
    <property type="project" value="UniProtKB-KW"/>
</dbReference>
<dbReference type="GO" id="GO:0005886">
    <property type="term" value="C:plasma membrane"/>
    <property type="evidence" value="ECO:0007669"/>
    <property type="project" value="TreeGrafter"/>
</dbReference>
<dbReference type="Gene3D" id="3.30.60.20">
    <property type="match status" value="1"/>
</dbReference>
<dbReference type="GO" id="GO:0005737">
    <property type="term" value="C:cytoplasm"/>
    <property type="evidence" value="ECO:0007669"/>
    <property type="project" value="UniProtKB-SubCell"/>
</dbReference>
<dbReference type="Proteomes" id="UP001208570">
    <property type="component" value="Unassembled WGS sequence"/>
</dbReference>
<feature type="domain" description="Phorbol-ester/DAG-type" evidence="11">
    <location>
        <begin position="14"/>
        <end position="65"/>
    </location>
</feature>
<evidence type="ECO:0000256" key="3">
    <source>
        <dbReference type="ARBA" id="ARBA00022679"/>
    </source>
</evidence>
<protein>
    <recommendedName>
        <fullName evidence="2">diacylglycerol kinase (ATP)</fullName>
        <ecNumber evidence="2">2.7.1.107</ecNumber>
    </recommendedName>
</protein>
<keyword evidence="8" id="KW-0418">Kinase</keyword>
<dbReference type="FunFam" id="3.30.60.20:FF:000002">
    <property type="entry name" value="Diacylglycerol kinase"/>
    <property type="match status" value="1"/>
</dbReference>
<feature type="domain" description="DAGKc" evidence="12">
    <location>
        <begin position="95"/>
        <end position="230"/>
    </location>
</feature>
<evidence type="ECO:0000256" key="9">
    <source>
        <dbReference type="ARBA" id="ARBA00022833"/>
    </source>
</evidence>
<dbReference type="EMBL" id="JAODUP010000365">
    <property type="protein sequence ID" value="KAK2151392.1"/>
    <property type="molecule type" value="Genomic_DNA"/>
</dbReference>
<evidence type="ECO:0000313" key="14">
    <source>
        <dbReference type="Proteomes" id="UP001208570"/>
    </source>
</evidence>
<dbReference type="Gene3D" id="3.40.50.10330">
    <property type="entry name" value="Probable inorganic polyphosphate/atp-NAD kinase, domain 1"/>
    <property type="match status" value="1"/>
</dbReference>
<dbReference type="SUPFAM" id="SSF111331">
    <property type="entry name" value="NAD kinase/diacylglycerol kinase-like"/>
    <property type="match status" value="1"/>
</dbReference>
<dbReference type="InterPro" id="IPR001206">
    <property type="entry name" value="Diacylglycerol_kinase_cat_dom"/>
</dbReference>
<dbReference type="InterPro" id="IPR037607">
    <property type="entry name" value="DGK"/>
</dbReference>
<dbReference type="PROSITE" id="PS50146">
    <property type="entry name" value="DAGK"/>
    <property type="match status" value="1"/>
</dbReference>
<keyword evidence="7" id="KW-0863">Zinc-finger</keyword>
<dbReference type="PANTHER" id="PTHR11255:SF109">
    <property type="entry name" value="DIACYLGLYCEROL KINASE ETA"/>
    <property type="match status" value="1"/>
</dbReference>
<dbReference type="InterPro" id="IPR016064">
    <property type="entry name" value="NAD/diacylglycerol_kinase_sf"/>
</dbReference>
<evidence type="ECO:0000256" key="4">
    <source>
        <dbReference type="ARBA" id="ARBA00022723"/>
    </source>
</evidence>
<dbReference type="EC" id="2.7.1.107" evidence="2"/>
<dbReference type="PANTHER" id="PTHR11255">
    <property type="entry name" value="DIACYLGLYCEROL KINASE"/>
    <property type="match status" value="1"/>
</dbReference>
<dbReference type="InterPro" id="IPR002219">
    <property type="entry name" value="PKC_DAG/PE"/>
</dbReference>
<organism evidence="13 14">
    <name type="scientific">Paralvinella palmiformis</name>
    <dbReference type="NCBI Taxonomy" id="53620"/>
    <lineage>
        <taxon>Eukaryota</taxon>
        <taxon>Metazoa</taxon>
        <taxon>Spiralia</taxon>
        <taxon>Lophotrochozoa</taxon>
        <taxon>Annelida</taxon>
        <taxon>Polychaeta</taxon>
        <taxon>Sedentaria</taxon>
        <taxon>Canalipalpata</taxon>
        <taxon>Terebellida</taxon>
        <taxon>Terebelliformia</taxon>
        <taxon>Alvinellidae</taxon>
        <taxon>Paralvinella</taxon>
    </lineage>
</organism>
<dbReference type="InterPro" id="IPR046349">
    <property type="entry name" value="C1-like_sf"/>
</dbReference>
<keyword evidence="6" id="KW-0547">Nucleotide-binding</keyword>
<dbReference type="FunFam" id="3.40.50.10330:FF:000001">
    <property type="entry name" value="Diacylglycerol kinase"/>
    <property type="match status" value="1"/>
</dbReference>
<evidence type="ECO:0000256" key="10">
    <source>
        <dbReference type="ARBA" id="ARBA00022840"/>
    </source>
</evidence>
<keyword evidence="5" id="KW-0677">Repeat</keyword>
<evidence type="ECO:0000256" key="5">
    <source>
        <dbReference type="ARBA" id="ARBA00022737"/>
    </source>
</evidence>
<dbReference type="GO" id="GO:0007165">
    <property type="term" value="P:signal transduction"/>
    <property type="evidence" value="ECO:0007669"/>
    <property type="project" value="InterPro"/>
</dbReference>
<dbReference type="SUPFAM" id="SSF57889">
    <property type="entry name" value="Cysteine-rich domain"/>
    <property type="match status" value="1"/>
</dbReference>
<dbReference type="PROSITE" id="PS50081">
    <property type="entry name" value="ZF_DAG_PE_2"/>
    <property type="match status" value="1"/>
</dbReference>
<gene>
    <name evidence="13" type="ORF">LSH36_365g05036</name>
</gene>
<evidence type="ECO:0000256" key="6">
    <source>
        <dbReference type="ARBA" id="ARBA00022741"/>
    </source>
</evidence>
<dbReference type="SMART" id="SM00046">
    <property type="entry name" value="DAGKc"/>
    <property type="match status" value="1"/>
</dbReference>
<keyword evidence="9" id="KW-0862">Zinc</keyword>
<dbReference type="Pfam" id="PF00130">
    <property type="entry name" value="C1_1"/>
    <property type="match status" value="1"/>
</dbReference>
<dbReference type="GO" id="GO:0008270">
    <property type="term" value="F:zinc ion binding"/>
    <property type="evidence" value="ECO:0007669"/>
    <property type="project" value="UniProtKB-KW"/>
</dbReference>
<evidence type="ECO:0000259" key="11">
    <source>
        <dbReference type="PROSITE" id="PS50081"/>
    </source>
</evidence>
<keyword evidence="3" id="KW-0808">Transferase</keyword>
<reference evidence="13" key="1">
    <citation type="journal article" date="2023" name="Mol. Biol. Evol.">
        <title>Third-Generation Sequencing Reveals the Adaptive Role of the Epigenome in Three Deep-Sea Polychaetes.</title>
        <authorList>
            <person name="Perez M."/>
            <person name="Aroh O."/>
            <person name="Sun Y."/>
            <person name="Lan Y."/>
            <person name="Juniper S.K."/>
            <person name="Young C.R."/>
            <person name="Angers B."/>
            <person name="Qian P.Y."/>
        </authorList>
    </citation>
    <scope>NUCLEOTIDE SEQUENCE</scope>
    <source>
        <strain evidence="13">P08H-3</strain>
    </source>
</reference>
<evidence type="ECO:0000256" key="8">
    <source>
        <dbReference type="ARBA" id="ARBA00022777"/>
    </source>
</evidence>
<evidence type="ECO:0000256" key="2">
    <source>
        <dbReference type="ARBA" id="ARBA00012133"/>
    </source>
</evidence>
<evidence type="ECO:0000256" key="1">
    <source>
        <dbReference type="ARBA" id="ARBA00009280"/>
    </source>
</evidence>
<dbReference type="Pfam" id="PF00781">
    <property type="entry name" value="DAGK_cat"/>
    <property type="match status" value="1"/>
</dbReference>
<accession>A0AAD9JDZ7</accession>
<dbReference type="AlphaFoldDB" id="A0AAD9JDZ7"/>
<keyword evidence="10" id="KW-0067">ATP-binding</keyword>
<sequence length="240" mass="26705">MGISLHKSVSISMPHQWLEGNLPVSAKCAACERTCGSVLRLQDWRCLWCKAMVHSSCKEIYQRRCPLGLCRVTILPPTAISNLDSDDFWRATKPPGTSPLLVFVNAKSGDNQGVKMLRKFKQILNPAQVFDLTSSGPKIGLRLFQNFESFRVLVCGGDGSIGWVLNEIDKLGLHKMCQVGVLPLGTGNDLARVLGWGSAFDDDTELSPVLDKLEHAQIKMLDRSFIGYEEKLSVWEITER</sequence>
<keyword evidence="14" id="KW-1185">Reference proteome</keyword>
<comment type="similarity">
    <text evidence="1">Belongs to the eukaryotic diacylglycerol kinase family.</text>
</comment>
<comment type="caution">
    <text evidence="13">The sequence shown here is derived from an EMBL/GenBank/DDBJ whole genome shotgun (WGS) entry which is preliminary data.</text>
</comment>
<dbReference type="InterPro" id="IPR017438">
    <property type="entry name" value="ATP-NAD_kinase_N"/>
</dbReference>
<dbReference type="GO" id="GO:0004143">
    <property type="term" value="F:ATP-dependent diacylglycerol kinase activity"/>
    <property type="evidence" value="ECO:0007669"/>
    <property type="project" value="UniProtKB-EC"/>
</dbReference>
<dbReference type="SMART" id="SM00109">
    <property type="entry name" value="C1"/>
    <property type="match status" value="1"/>
</dbReference>
<keyword evidence="4" id="KW-0479">Metal-binding</keyword>
<name>A0AAD9JDZ7_9ANNE</name>